<comment type="caution">
    <text evidence="1">The sequence shown here is derived from an EMBL/GenBank/DDBJ whole genome shotgun (WGS) entry which is preliminary data.</text>
</comment>
<reference evidence="2" key="1">
    <citation type="journal article" date="2019" name="Int. J. Syst. Evol. Microbiol.">
        <title>The Global Catalogue of Microorganisms (GCM) 10K type strain sequencing project: providing services to taxonomists for standard genome sequencing and annotation.</title>
        <authorList>
            <consortium name="The Broad Institute Genomics Platform"/>
            <consortium name="The Broad Institute Genome Sequencing Center for Infectious Disease"/>
            <person name="Wu L."/>
            <person name="Ma J."/>
        </authorList>
    </citation>
    <scope>NUCLEOTIDE SEQUENCE [LARGE SCALE GENOMIC DNA]</scope>
    <source>
        <strain evidence="2">JCM 13006</strain>
    </source>
</reference>
<accession>A0ABP9DHJ6</accession>
<proteinExistence type="predicted"/>
<dbReference type="RefSeq" id="WP_345696535.1">
    <property type="nucleotide sequence ID" value="NZ_BAABIS010000001.1"/>
</dbReference>
<keyword evidence="2" id="KW-1185">Reference proteome</keyword>
<evidence type="ECO:0000313" key="1">
    <source>
        <dbReference type="EMBL" id="GAA4844559.1"/>
    </source>
</evidence>
<dbReference type="Proteomes" id="UP001501752">
    <property type="component" value="Unassembled WGS sequence"/>
</dbReference>
<dbReference type="EMBL" id="BAABIS010000001">
    <property type="protein sequence ID" value="GAA4844559.1"/>
    <property type="molecule type" value="Genomic_DNA"/>
</dbReference>
<evidence type="ECO:0000313" key="2">
    <source>
        <dbReference type="Proteomes" id="UP001501752"/>
    </source>
</evidence>
<protein>
    <recommendedName>
        <fullName evidence="3">Transcriptional regulator</fullName>
    </recommendedName>
</protein>
<sequence length="257" mass="28516">MYDMATRERALALHTTGLSLSQVSRSTGISRSAIRAWTTRIDPSPRMTAECPAPSGRLGPTVPSGAYTYLLGLYLGDGCISPERRGVYALRIACGNVWPGLIDTCERTVRSVMPHNATHRVRAPGCTHVVSRSKHWPCLLPQHGPGKKHERPIVLEPWQRELVVRHPWELLRGLIHSDGCRITNRATRTVGGEVRRHEYPRYFFTNTSPDIVRLFTDTLDAVGVEWRTARRASGAVDVSIARRASVALLDARVGPKG</sequence>
<organism evidence="1 2">
    <name type="scientific">Kitasatospora terrestris</name>
    <dbReference type="NCBI Taxonomy" id="258051"/>
    <lineage>
        <taxon>Bacteria</taxon>
        <taxon>Bacillati</taxon>
        <taxon>Actinomycetota</taxon>
        <taxon>Actinomycetes</taxon>
        <taxon>Kitasatosporales</taxon>
        <taxon>Streptomycetaceae</taxon>
        <taxon>Kitasatospora</taxon>
    </lineage>
</organism>
<dbReference type="InterPro" id="IPR027434">
    <property type="entry name" value="Homing_endonucl"/>
</dbReference>
<gene>
    <name evidence="1" type="ORF">GCM10023235_21210</name>
</gene>
<dbReference type="Gene3D" id="3.10.28.10">
    <property type="entry name" value="Homing endonucleases"/>
    <property type="match status" value="1"/>
</dbReference>
<name>A0ABP9DHJ6_9ACTN</name>
<evidence type="ECO:0008006" key="3">
    <source>
        <dbReference type="Google" id="ProtNLM"/>
    </source>
</evidence>